<evidence type="ECO:0000313" key="3">
    <source>
        <dbReference type="EMBL" id="NYD85017.1"/>
    </source>
</evidence>
<feature type="region of interest" description="Disordered" evidence="1">
    <location>
        <begin position="1"/>
        <end position="48"/>
    </location>
</feature>
<evidence type="ECO:0000313" key="4">
    <source>
        <dbReference type="Proteomes" id="UP000577956"/>
    </source>
</evidence>
<dbReference type="RefSeq" id="WP_239072968.1">
    <property type="nucleotide sequence ID" value="NZ_BAABFI010000003.1"/>
</dbReference>
<name>A0A7Y9FDL6_9CELL</name>
<dbReference type="AlphaFoldDB" id="A0A7Y9FDL6"/>
<feature type="transmembrane region" description="Helical" evidence="2">
    <location>
        <begin position="452"/>
        <end position="469"/>
    </location>
</feature>
<evidence type="ECO:0008006" key="5">
    <source>
        <dbReference type="Google" id="ProtNLM"/>
    </source>
</evidence>
<keyword evidence="2" id="KW-1133">Transmembrane helix</keyword>
<feature type="region of interest" description="Disordered" evidence="1">
    <location>
        <begin position="73"/>
        <end position="94"/>
    </location>
</feature>
<feature type="transmembrane region" description="Helical" evidence="2">
    <location>
        <begin position="109"/>
        <end position="130"/>
    </location>
</feature>
<reference evidence="3 4" key="1">
    <citation type="submission" date="2020-07" db="EMBL/GenBank/DDBJ databases">
        <title>Sequencing the genomes of 1000 actinobacteria strains.</title>
        <authorList>
            <person name="Klenk H.-P."/>
        </authorList>
    </citation>
    <scope>NUCLEOTIDE SEQUENCE [LARGE SCALE GENOMIC DNA]</scope>
    <source>
        <strain evidence="3 4">DSM 24482</strain>
    </source>
</reference>
<evidence type="ECO:0000256" key="2">
    <source>
        <dbReference type="SAM" id="Phobius"/>
    </source>
</evidence>
<dbReference type="EMBL" id="JACCBK010000001">
    <property type="protein sequence ID" value="NYD85017.1"/>
    <property type="molecule type" value="Genomic_DNA"/>
</dbReference>
<comment type="caution">
    <text evidence="3">The sequence shown here is derived from an EMBL/GenBank/DDBJ whole genome shotgun (WGS) entry which is preliminary data.</text>
</comment>
<organism evidence="3 4">
    <name type="scientific">Cellulomonas oligotrophica</name>
    <dbReference type="NCBI Taxonomy" id="931536"/>
    <lineage>
        <taxon>Bacteria</taxon>
        <taxon>Bacillati</taxon>
        <taxon>Actinomycetota</taxon>
        <taxon>Actinomycetes</taxon>
        <taxon>Micrococcales</taxon>
        <taxon>Cellulomonadaceae</taxon>
        <taxon>Cellulomonas</taxon>
    </lineage>
</organism>
<gene>
    <name evidence="3" type="ORF">BKA21_000566</name>
</gene>
<evidence type="ECO:0000256" key="1">
    <source>
        <dbReference type="SAM" id="MobiDB-lite"/>
    </source>
</evidence>
<feature type="compositionally biased region" description="Low complexity" evidence="1">
    <location>
        <begin position="73"/>
        <end position="89"/>
    </location>
</feature>
<feature type="transmembrane region" description="Helical" evidence="2">
    <location>
        <begin position="390"/>
        <end position="409"/>
    </location>
</feature>
<feature type="transmembrane region" description="Helical" evidence="2">
    <location>
        <begin position="339"/>
        <end position="359"/>
    </location>
</feature>
<sequence>MGDRMAGSSSTGGRSLGEAPETPDPSDGADGVPTGPVPTPSPHGHAAPDDHAVLRARVAALEAENARLRAAAHTPPAVVPGGSGATVASGGAGPLRAPRRARRVARGSAVVALVVVASLLAPVALASAWARGVIVDTERYLATVAPIIDAPAVQDAVTQRVTVAVVEGMRLEELAADLTAAVGELGLPPRLGVLAASLEGPLVDAVTGRVRQAVHRVVTSDAASSVWAQGHRTVHAQLVAVLRGDPDAVATLEADGTLSVDLGPVVEEVRAALVASGFTLAERIPAMNPTFPLVSSPDLLTLRQGYRALDVLGTWLPWLVLVLYAAAVLVAVHRSRAVVVCSLALAGAMLLLGAAVAVGRQGFTGALPPQVQRPDAAVVVFDQVVSLLRVSLRAVLVLALVAAAVAFLSGRSAAAVAVRDGAAGAAAWLHGAGERRGLSTGPVGAWLHAQRVLVRSTVVVLAAVVLVLVDHPTAGTVLTVGAVAGVVLLVTGLAARPPRPS</sequence>
<accession>A0A7Y9FDL6</accession>
<feature type="transmembrane region" description="Helical" evidence="2">
    <location>
        <begin position="315"/>
        <end position="332"/>
    </location>
</feature>
<feature type="transmembrane region" description="Helical" evidence="2">
    <location>
        <begin position="475"/>
        <end position="495"/>
    </location>
</feature>
<protein>
    <recommendedName>
        <fullName evidence="5">Integral membrane protein</fullName>
    </recommendedName>
</protein>
<proteinExistence type="predicted"/>
<keyword evidence="2" id="KW-0472">Membrane</keyword>
<keyword evidence="2" id="KW-0812">Transmembrane</keyword>
<dbReference type="Proteomes" id="UP000577956">
    <property type="component" value="Unassembled WGS sequence"/>
</dbReference>